<feature type="compositionally biased region" description="Basic residues" evidence="1">
    <location>
        <begin position="137"/>
        <end position="151"/>
    </location>
</feature>
<dbReference type="AlphaFoldDB" id="A0AA39IPM0"/>
<evidence type="ECO:0000256" key="2">
    <source>
        <dbReference type="SAM" id="SignalP"/>
    </source>
</evidence>
<reference evidence="3" key="1">
    <citation type="submission" date="2023-06" db="EMBL/GenBank/DDBJ databases">
        <title>Genomic analysis of the entomopathogenic nematode Steinernema hermaphroditum.</title>
        <authorList>
            <person name="Schwarz E.M."/>
            <person name="Heppert J.K."/>
            <person name="Baniya A."/>
            <person name="Schwartz H.T."/>
            <person name="Tan C.-H."/>
            <person name="Antoshechkin I."/>
            <person name="Sternberg P.W."/>
            <person name="Goodrich-Blair H."/>
            <person name="Dillman A.R."/>
        </authorList>
    </citation>
    <scope>NUCLEOTIDE SEQUENCE</scope>
    <source>
        <strain evidence="3">PS9179</strain>
        <tissue evidence="3">Whole animal</tissue>
    </source>
</reference>
<organism evidence="3 4">
    <name type="scientific">Steinernema hermaphroditum</name>
    <dbReference type="NCBI Taxonomy" id="289476"/>
    <lineage>
        <taxon>Eukaryota</taxon>
        <taxon>Metazoa</taxon>
        <taxon>Ecdysozoa</taxon>
        <taxon>Nematoda</taxon>
        <taxon>Chromadorea</taxon>
        <taxon>Rhabditida</taxon>
        <taxon>Tylenchina</taxon>
        <taxon>Panagrolaimomorpha</taxon>
        <taxon>Strongyloidoidea</taxon>
        <taxon>Steinernematidae</taxon>
        <taxon>Steinernema</taxon>
    </lineage>
</organism>
<gene>
    <name evidence="3" type="ORF">QR680_010628</name>
</gene>
<feature type="region of interest" description="Disordered" evidence="1">
    <location>
        <begin position="137"/>
        <end position="160"/>
    </location>
</feature>
<keyword evidence="2" id="KW-0732">Signal</keyword>
<evidence type="ECO:0000313" key="3">
    <source>
        <dbReference type="EMBL" id="KAK0428140.1"/>
    </source>
</evidence>
<comment type="caution">
    <text evidence="3">The sequence shown here is derived from an EMBL/GenBank/DDBJ whole genome shotgun (WGS) entry which is preliminary data.</text>
</comment>
<feature type="signal peptide" evidence="2">
    <location>
        <begin position="1"/>
        <end position="18"/>
    </location>
</feature>
<feature type="chain" id="PRO_5041360549" evidence="2">
    <location>
        <begin position="19"/>
        <end position="160"/>
    </location>
</feature>
<evidence type="ECO:0000313" key="4">
    <source>
        <dbReference type="Proteomes" id="UP001175271"/>
    </source>
</evidence>
<name>A0AA39IPM0_9BILA</name>
<evidence type="ECO:0000256" key="1">
    <source>
        <dbReference type="SAM" id="MobiDB-lite"/>
    </source>
</evidence>
<sequence>MRHLLVLALALVCALVSARPSPDPKRNVGQYDYEYDSNAADGVFIDTVQKMRRSAKHRRSLGHRSRRHFGETQRQLDYDYDKEGIAVDAVSMKVKRSHPTKRDHYFTQQEALDDYYTPMDIAVDAVPIGTKRVPFRKHRKPKHHHGSRKRKFFDEQRYFH</sequence>
<dbReference type="EMBL" id="JAUCMV010000001">
    <property type="protein sequence ID" value="KAK0428140.1"/>
    <property type="molecule type" value="Genomic_DNA"/>
</dbReference>
<dbReference type="Proteomes" id="UP001175271">
    <property type="component" value="Unassembled WGS sequence"/>
</dbReference>
<keyword evidence="4" id="KW-1185">Reference proteome</keyword>
<proteinExistence type="predicted"/>
<protein>
    <submittedName>
        <fullName evidence="3">Uncharacterized protein</fullName>
    </submittedName>
</protein>
<accession>A0AA39IPM0</accession>